<dbReference type="Gene3D" id="2.60.40.10">
    <property type="entry name" value="Immunoglobulins"/>
    <property type="match status" value="2"/>
</dbReference>
<protein>
    <recommendedName>
        <fullName evidence="3">Bacterial Ig-like domain-containing protein</fullName>
    </recommendedName>
</protein>
<evidence type="ECO:0008006" key="3">
    <source>
        <dbReference type="Google" id="ProtNLM"/>
    </source>
</evidence>
<dbReference type="Proteomes" id="UP001354971">
    <property type="component" value="Unassembled WGS sequence"/>
</dbReference>
<accession>A0ABU7LVN7</accession>
<dbReference type="EMBL" id="JAZDRP010000022">
    <property type="protein sequence ID" value="MEE2527399.1"/>
    <property type="molecule type" value="Genomic_DNA"/>
</dbReference>
<dbReference type="RefSeq" id="WP_330200058.1">
    <property type="nucleotide sequence ID" value="NZ_JAZDRP010000022.1"/>
</dbReference>
<organism evidence="1 2">
    <name type="scientific">Hyphobacterium lacteum</name>
    <dbReference type="NCBI Taxonomy" id="3116575"/>
    <lineage>
        <taxon>Bacteria</taxon>
        <taxon>Pseudomonadati</taxon>
        <taxon>Pseudomonadota</taxon>
        <taxon>Alphaproteobacteria</taxon>
        <taxon>Maricaulales</taxon>
        <taxon>Maricaulaceae</taxon>
        <taxon>Hyphobacterium</taxon>
    </lineage>
</organism>
<reference evidence="1 2" key="1">
    <citation type="submission" date="2024-01" db="EMBL/GenBank/DDBJ databases">
        <title>Hyphobacterium bacterium isolated from marine sediment.</title>
        <authorList>
            <person name="Zhao S."/>
        </authorList>
    </citation>
    <scope>NUCLEOTIDE SEQUENCE [LARGE SCALE GENOMIC DNA]</scope>
    <source>
        <strain evidence="2">HN65</strain>
    </source>
</reference>
<comment type="caution">
    <text evidence="1">The sequence shown here is derived from an EMBL/GenBank/DDBJ whole genome shotgun (WGS) entry which is preliminary data.</text>
</comment>
<keyword evidence="2" id="KW-1185">Reference proteome</keyword>
<evidence type="ECO:0000313" key="2">
    <source>
        <dbReference type="Proteomes" id="UP001354971"/>
    </source>
</evidence>
<sequence length="200" mass="21425">MTVDVSSDGGTPTGQVRIESCSSEGYGPTYAACNYQALTTLNLTNGQATFDTSALIVNGSHYDINIESLHRFRATYLGDQAFSASQSDEQAVIVQMNETVVALTSNNNPSSLLEDVTFTATVTSPTWDNIDLTNNNGANEPRIIFRNNGVLIGVLNFNGGNQVSLTLDNLPEGENDISAQFIYAEGLFARSPVTTLTQTV</sequence>
<gene>
    <name evidence="1" type="ORF">V0U79_13615</name>
</gene>
<feature type="non-terminal residue" evidence="1">
    <location>
        <position position="200"/>
    </location>
</feature>
<dbReference type="InterPro" id="IPR013783">
    <property type="entry name" value="Ig-like_fold"/>
</dbReference>
<evidence type="ECO:0000313" key="1">
    <source>
        <dbReference type="EMBL" id="MEE2527399.1"/>
    </source>
</evidence>
<proteinExistence type="predicted"/>
<name>A0ABU7LVN7_9PROT</name>